<dbReference type="AlphaFoldDB" id="A8ZL71"/>
<dbReference type="HOGENOM" id="CLU_3057370_0_0_3"/>
<protein>
    <submittedName>
        <fullName evidence="2">Uncharacterized protein</fullName>
    </submittedName>
</protein>
<keyword evidence="2" id="KW-0614">Plasmid</keyword>
<evidence type="ECO:0000256" key="1">
    <source>
        <dbReference type="SAM" id="MobiDB-lite"/>
    </source>
</evidence>
<gene>
    <name evidence="2" type="ordered locus">AM1_B0176</name>
</gene>
<accession>A8ZL71</accession>
<geneLocation type="plasmid" evidence="2 3">
    <name>pREB2</name>
</geneLocation>
<dbReference type="EMBL" id="CP000839">
    <property type="protein sequence ID" value="ABW31898.1"/>
    <property type="molecule type" value="Genomic_DNA"/>
</dbReference>
<sequence>MRALWTLYTTEQSFEKDLSNSLHKILKNELHPGQDSEVKHEETSEKPASQVDE</sequence>
<proteinExistence type="predicted"/>
<reference evidence="2 3" key="1">
    <citation type="journal article" date="2008" name="Proc. Natl. Acad. Sci. U.S.A.">
        <title>Niche adaptation and genome expansion in the chlorophyll d-producing cyanobacterium Acaryochloris marina.</title>
        <authorList>
            <person name="Swingley W.D."/>
            <person name="Chen M."/>
            <person name="Cheung P.C."/>
            <person name="Conrad A.L."/>
            <person name="Dejesa L.C."/>
            <person name="Hao J."/>
            <person name="Honchak B.M."/>
            <person name="Karbach L.E."/>
            <person name="Kurdoglu A."/>
            <person name="Lahiri S."/>
            <person name="Mastrian S.D."/>
            <person name="Miyashita H."/>
            <person name="Page L."/>
            <person name="Ramakrishna P."/>
            <person name="Satoh S."/>
            <person name="Sattley W.M."/>
            <person name="Shimada Y."/>
            <person name="Taylor H.L."/>
            <person name="Tomo T."/>
            <person name="Tsuchiya T."/>
            <person name="Wang Z.T."/>
            <person name="Raymond J."/>
            <person name="Mimuro M."/>
            <person name="Blankenship R.E."/>
            <person name="Touchman J.W."/>
        </authorList>
    </citation>
    <scope>NUCLEOTIDE SEQUENCE [LARGE SCALE GENOMIC DNA]</scope>
    <source>
        <strain evidence="3">MBIC 11017</strain>
        <plasmid evidence="3">Plasmid pREB2</plasmid>
    </source>
</reference>
<dbReference type="KEGG" id="amr:AM1_B0176"/>
<keyword evidence="3" id="KW-1185">Reference proteome</keyword>
<dbReference type="Proteomes" id="UP000000268">
    <property type="component" value="Plasmid pREB2"/>
</dbReference>
<feature type="compositionally biased region" description="Basic and acidic residues" evidence="1">
    <location>
        <begin position="29"/>
        <end position="45"/>
    </location>
</feature>
<name>A8ZL71_ACAM1</name>
<feature type="region of interest" description="Disordered" evidence="1">
    <location>
        <begin position="29"/>
        <end position="53"/>
    </location>
</feature>
<evidence type="ECO:0000313" key="2">
    <source>
        <dbReference type="EMBL" id="ABW31898.1"/>
    </source>
</evidence>
<evidence type="ECO:0000313" key="3">
    <source>
        <dbReference type="Proteomes" id="UP000000268"/>
    </source>
</evidence>
<organism evidence="2 3">
    <name type="scientific">Acaryochloris marina (strain MBIC 11017)</name>
    <dbReference type="NCBI Taxonomy" id="329726"/>
    <lineage>
        <taxon>Bacteria</taxon>
        <taxon>Bacillati</taxon>
        <taxon>Cyanobacteriota</taxon>
        <taxon>Cyanophyceae</taxon>
        <taxon>Acaryochloridales</taxon>
        <taxon>Acaryochloridaceae</taxon>
        <taxon>Acaryochloris</taxon>
    </lineage>
</organism>